<protein>
    <recommendedName>
        <fullName evidence="4">F-box domain-containing protein</fullName>
    </recommendedName>
</protein>
<keyword evidence="3" id="KW-1185">Reference proteome</keyword>
<proteinExistence type="predicted"/>
<feature type="region of interest" description="Disordered" evidence="1">
    <location>
        <begin position="1"/>
        <end position="36"/>
    </location>
</feature>
<evidence type="ECO:0000256" key="1">
    <source>
        <dbReference type="SAM" id="MobiDB-lite"/>
    </source>
</evidence>
<dbReference type="InterPro" id="IPR036047">
    <property type="entry name" value="F-box-like_dom_sf"/>
</dbReference>
<organism evidence="2 3">
    <name type="scientific">Panicum miliaceum</name>
    <name type="common">Proso millet</name>
    <name type="synonym">Broomcorn millet</name>
    <dbReference type="NCBI Taxonomy" id="4540"/>
    <lineage>
        <taxon>Eukaryota</taxon>
        <taxon>Viridiplantae</taxon>
        <taxon>Streptophyta</taxon>
        <taxon>Embryophyta</taxon>
        <taxon>Tracheophyta</taxon>
        <taxon>Spermatophyta</taxon>
        <taxon>Magnoliopsida</taxon>
        <taxon>Liliopsida</taxon>
        <taxon>Poales</taxon>
        <taxon>Poaceae</taxon>
        <taxon>PACMAD clade</taxon>
        <taxon>Panicoideae</taxon>
        <taxon>Panicodae</taxon>
        <taxon>Paniceae</taxon>
        <taxon>Panicinae</taxon>
        <taxon>Panicum</taxon>
        <taxon>Panicum sect. Panicum</taxon>
    </lineage>
</organism>
<dbReference type="AlphaFoldDB" id="A0A3L6PYG4"/>
<gene>
    <name evidence="2" type="ORF">C2845_PM16G07640</name>
</gene>
<dbReference type="Proteomes" id="UP000275267">
    <property type="component" value="Unassembled WGS sequence"/>
</dbReference>
<dbReference type="SUPFAM" id="SSF81383">
    <property type="entry name" value="F-box domain"/>
    <property type="match status" value="1"/>
</dbReference>
<comment type="caution">
    <text evidence="2">The sequence shown here is derived from an EMBL/GenBank/DDBJ whole genome shotgun (WGS) entry which is preliminary data.</text>
</comment>
<sequence length="67" mass="7328">MKPSSGPPAMDDEATTPKRRWPVEEDEDTGPDLISRLPDDVLGDVVTLLPTADGACPQALSRQWRLL</sequence>
<evidence type="ECO:0000313" key="3">
    <source>
        <dbReference type="Proteomes" id="UP000275267"/>
    </source>
</evidence>
<dbReference type="EMBL" id="PQIB02000015">
    <property type="protein sequence ID" value="RLM66677.1"/>
    <property type="molecule type" value="Genomic_DNA"/>
</dbReference>
<reference evidence="3" key="1">
    <citation type="journal article" date="2019" name="Nat. Commun.">
        <title>The genome of broomcorn millet.</title>
        <authorList>
            <person name="Zou C."/>
            <person name="Miki D."/>
            <person name="Li D."/>
            <person name="Tang Q."/>
            <person name="Xiao L."/>
            <person name="Rajput S."/>
            <person name="Deng P."/>
            <person name="Jia W."/>
            <person name="Huang R."/>
            <person name="Zhang M."/>
            <person name="Sun Y."/>
            <person name="Hu J."/>
            <person name="Fu X."/>
            <person name="Schnable P.S."/>
            <person name="Li F."/>
            <person name="Zhang H."/>
            <person name="Feng B."/>
            <person name="Zhu X."/>
            <person name="Liu R."/>
            <person name="Schnable J.C."/>
            <person name="Zhu J.-K."/>
            <person name="Zhang H."/>
        </authorList>
    </citation>
    <scope>NUCLEOTIDE SEQUENCE [LARGE SCALE GENOMIC DNA]</scope>
</reference>
<name>A0A3L6PYG4_PANMI</name>
<dbReference type="OrthoDB" id="695490at2759"/>
<accession>A0A3L6PYG4</accession>
<evidence type="ECO:0008006" key="4">
    <source>
        <dbReference type="Google" id="ProtNLM"/>
    </source>
</evidence>
<evidence type="ECO:0000313" key="2">
    <source>
        <dbReference type="EMBL" id="RLM66677.1"/>
    </source>
</evidence>